<dbReference type="InterPro" id="IPR038986">
    <property type="entry name" value="Clr2"/>
</dbReference>
<name>A0A550CLE1_9AGAR</name>
<protein>
    <recommendedName>
        <fullName evidence="2">Cryptic loci regulator 2 N-terminal domain-containing protein</fullName>
    </recommendedName>
</protein>
<feature type="compositionally biased region" description="Low complexity" evidence="1">
    <location>
        <begin position="163"/>
        <end position="182"/>
    </location>
</feature>
<dbReference type="GO" id="GO:0030466">
    <property type="term" value="P:silent mating-type cassette heterochromatin formation"/>
    <property type="evidence" value="ECO:0007669"/>
    <property type="project" value="TreeGrafter"/>
</dbReference>
<proteinExistence type="predicted"/>
<evidence type="ECO:0000313" key="3">
    <source>
        <dbReference type="EMBL" id="TRM65616.1"/>
    </source>
</evidence>
<dbReference type="Pfam" id="PF16761">
    <property type="entry name" value="Clr2_transil"/>
    <property type="match status" value="1"/>
</dbReference>
<dbReference type="PANTHER" id="PTHR38046:SF1">
    <property type="entry name" value="CRYPTIC LOCI REGULATOR 2"/>
    <property type="match status" value="1"/>
</dbReference>
<dbReference type="OrthoDB" id="2421327at2759"/>
<evidence type="ECO:0000313" key="4">
    <source>
        <dbReference type="Proteomes" id="UP000320762"/>
    </source>
</evidence>
<reference evidence="3 4" key="1">
    <citation type="journal article" date="2019" name="New Phytol.">
        <title>Comparative genomics reveals unique wood-decay strategies and fruiting body development in the Schizophyllaceae.</title>
        <authorList>
            <person name="Almasi E."/>
            <person name="Sahu N."/>
            <person name="Krizsan K."/>
            <person name="Balint B."/>
            <person name="Kovacs G.M."/>
            <person name="Kiss B."/>
            <person name="Cseklye J."/>
            <person name="Drula E."/>
            <person name="Henrissat B."/>
            <person name="Nagy I."/>
            <person name="Chovatia M."/>
            <person name="Adam C."/>
            <person name="LaButti K."/>
            <person name="Lipzen A."/>
            <person name="Riley R."/>
            <person name="Grigoriev I.V."/>
            <person name="Nagy L.G."/>
        </authorList>
    </citation>
    <scope>NUCLEOTIDE SEQUENCE [LARGE SCALE GENOMIC DNA]</scope>
    <source>
        <strain evidence="3 4">NL-1724</strain>
    </source>
</reference>
<comment type="caution">
    <text evidence="3">The sequence shown here is derived from an EMBL/GenBank/DDBJ whole genome shotgun (WGS) entry which is preliminary data.</text>
</comment>
<evidence type="ECO:0000256" key="1">
    <source>
        <dbReference type="SAM" id="MobiDB-lite"/>
    </source>
</evidence>
<evidence type="ECO:0000259" key="2">
    <source>
        <dbReference type="Pfam" id="PF16761"/>
    </source>
</evidence>
<dbReference type="AlphaFoldDB" id="A0A550CLE1"/>
<dbReference type="EMBL" id="VDMD01000005">
    <property type="protein sequence ID" value="TRM65616.1"/>
    <property type="molecule type" value="Genomic_DNA"/>
</dbReference>
<feature type="compositionally biased region" description="Polar residues" evidence="1">
    <location>
        <begin position="444"/>
        <end position="453"/>
    </location>
</feature>
<feature type="region of interest" description="Disordered" evidence="1">
    <location>
        <begin position="163"/>
        <end position="211"/>
    </location>
</feature>
<sequence>MSAARRTAKTVVLPANPTFLDFENSDGNARLWPTKTERVVSDGKLDYMQLLNVDEPGALSWRIKLGPPIAKALGLQTGPNYVMRGWPQGYALFNHLKGPADSPRHDLYLMGGSRPHRFRSFLEFVPHAVWLMKGGITPCMCKYCSKRKQTQVAEELVVYGVKPKAPAKSSPSKPSASKPSASRTPSQTPSKPQSRARPSMPPPPPAHAPLPVRSAFLPQVAGPEPLAANVVPMSGQLSIPLDPRLRMAILPDDPSPSVDEPVHRHRALELDDALAPNHAGGFRWCRLGEVVWCVLDPPISGEGPVITCWPCLVEDNASGLMPGDGSGYRVRCLGVNDACVVHAYRVLPYLAHSPLGIVDWAQEQPRRTLVFPPDELAAVRPLTSSTDYMRALSAYMIAIQAGSGLTDYWTPSDEFGLPPHTPTAPATQHVPNDPGPSSFAAPPRSQSRATLVSPQRPAIPRYQGVWWGPERIWAGDLVRMCLPRHALAPDGAPHVLPASGPSLDALSYLANLRIDPRFEPDAYGARTRATFLRIARIGGAGHECRAAGALYELADMDIEPGPWDAADELPLPQPPTGYKWRRITEPGFTVALPMALLAGRYYARILSHPILAGVLALPPEEISEGGPLLSLEGLAWQGNVEPFRFKMDRGVQLAAAAHDAVELVRGYLEAGDEADEEWEEDAEVDQLAEDHTAYCTADLPAVVCPLEGCKLPVDVTFKSSEGKLLGAHARNLDTYGEGFPASDEGIVAREPVPLTENFHTLEVLLQFMHLAPQPKIRVLPCADVLAIAEAAEKYGVYSATQICAAVLEYVVIQCPSHILSFAIKHGYQELANVAAPHTLTKTLNEMKIHLKDNDYALMKWYYARWEDLTRKAAKGPNWRYHRGGNSHCEPWASFWFGVLNDLNTHGKSAIYGGQLRRIVDGRIDQLNGCDYCKPDVRRWMDIYEEEAQTLVDEGII</sequence>
<dbReference type="PANTHER" id="PTHR38046">
    <property type="entry name" value="CRYPTIC LOCI REGULATOR 2"/>
    <property type="match status" value="1"/>
</dbReference>
<dbReference type="GO" id="GO:0033553">
    <property type="term" value="C:rDNA heterochromatin"/>
    <property type="evidence" value="ECO:0007669"/>
    <property type="project" value="TreeGrafter"/>
</dbReference>
<feature type="compositionally biased region" description="Pro residues" evidence="1">
    <location>
        <begin position="199"/>
        <end position="208"/>
    </location>
</feature>
<feature type="domain" description="Cryptic loci regulator 2 N-terminal" evidence="2">
    <location>
        <begin position="81"/>
        <end position="144"/>
    </location>
</feature>
<dbReference type="Proteomes" id="UP000320762">
    <property type="component" value="Unassembled WGS sequence"/>
</dbReference>
<gene>
    <name evidence="3" type="ORF">BD626DRAFT_399192</name>
</gene>
<accession>A0A550CLE1</accession>
<keyword evidence="4" id="KW-1185">Reference proteome</keyword>
<dbReference type="STRING" id="97359.A0A550CLE1"/>
<organism evidence="3 4">
    <name type="scientific">Schizophyllum amplum</name>
    <dbReference type="NCBI Taxonomy" id="97359"/>
    <lineage>
        <taxon>Eukaryota</taxon>
        <taxon>Fungi</taxon>
        <taxon>Dikarya</taxon>
        <taxon>Basidiomycota</taxon>
        <taxon>Agaricomycotina</taxon>
        <taxon>Agaricomycetes</taxon>
        <taxon>Agaricomycetidae</taxon>
        <taxon>Agaricales</taxon>
        <taxon>Schizophyllaceae</taxon>
        <taxon>Schizophyllum</taxon>
    </lineage>
</organism>
<dbReference type="GO" id="GO:0070824">
    <property type="term" value="C:SHREC complex"/>
    <property type="evidence" value="ECO:0007669"/>
    <property type="project" value="InterPro"/>
</dbReference>
<feature type="region of interest" description="Disordered" evidence="1">
    <location>
        <begin position="413"/>
        <end position="454"/>
    </location>
</feature>
<dbReference type="GO" id="GO:0031934">
    <property type="term" value="C:mating-type region heterochromatin"/>
    <property type="evidence" value="ECO:0007669"/>
    <property type="project" value="TreeGrafter"/>
</dbReference>
<dbReference type="InterPro" id="IPR031915">
    <property type="entry name" value="Clr2_N"/>
</dbReference>